<sequence>MRWQIKSTFQADTPTNQSQHVVKHLLNQRGFKTTSQQQEFLNPLEPSLKTALAQLPDLDQTQLNKAHARISKAINSHQPIIIYGDYDCDGISAATILWTALHQSGAIVKPFIPHRVHHGYGLSSNGVTDALSLFPNKQPLIITVDNGISAIKEAQKLKKMGLDLIITDHHTPPDILPPAHSIVHTTHLSGSGVAWLIASLFNPHPLTEFAALGTVCDLLPLTGFNRSLVKHGLEHIKNTSNPGLLALYQAAGIADTAQISTYHLGYILGPRINAVGRLSHALDALRLFCTTNQTTAQSLAHHLSNLNYQRQDLTQDHATMAINHFKSLSTLPNILVFHHPDFHEGIIGLVASRLTDHFHRPSIIISSADNVLKASARSVPGINITQLISQTSHLLTNYGGHHQAAGFSASPDHLQDIHDSLTKLGDSLDPKLLVKTLDIDLQLDPSLLSLDLFDQLSHLEPFGIANPQPIFASSLPVKSHSLIGKTMTHLKVQPEQPFTHLDVIGFNLASRRHKLSNHSSFAFTLNKNHFRGKTSLQLLVKDIK</sequence>
<name>A0A857N5D3_9BACT</name>
<dbReference type="Gene3D" id="3.90.1640.30">
    <property type="match status" value="1"/>
</dbReference>
<dbReference type="GO" id="GO:0003676">
    <property type="term" value="F:nucleic acid binding"/>
    <property type="evidence" value="ECO:0007669"/>
    <property type="project" value="InterPro"/>
</dbReference>
<dbReference type="GO" id="GO:0006281">
    <property type="term" value="P:DNA repair"/>
    <property type="evidence" value="ECO:0007669"/>
    <property type="project" value="InterPro"/>
</dbReference>
<evidence type="ECO:0000313" key="9">
    <source>
        <dbReference type="EMBL" id="QHO63337.1"/>
    </source>
</evidence>
<dbReference type="Pfam" id="PF01368">
    <property type="entry name" value="DHH"/>
    <property type="match status" value="1"/>
</dbReference>
<dbReference type="RefSeq" id="WP_161931723.1">
    <property type="nucleotide sequence ID" value="NZ_CP047901.1"/>
</dbReference>
<feature type="domain" description="RecJ OB" evidence="8">
    <location>
        <begin position="439"/>
        <end position="542"/>
    </location>
</feature>
<accession>A0A857N5D3</accession>
<dbReference type="Pfam" id="PF02272">
    <property type="entry name" value="DHHA1"/>
    <property type="match status" value="1"/>
</dbReference>
<reference evidence="10" key="1">
    <citation type="journal article" date="2020" name="Microorganisms">
        <title>Complete Genome of a Member of a New Bacterial Lineage in the Microgenomates Group Reveals an Unusual Nucleotide Composition Disparity Between Two Strands of DNA and Limited Metabolic Potential.</title>
        <authorList>
            <person name="Kadnikov V.V."/>
            <person name="Mardanov A.V."/>
            <person name="Beletsky A.V."/>
            <person name="Karnachuk O.V."/>
            <person name="Ravin N.V."/>
        </authorList>
    </citation>
    <scope>NUCLEOTIDE SEQUENCE [LARGE SCALE GENOMIC DNA]</scope>
</reference>
<keyword evidence="3" id="KW-0540">Nuclease</keyword>
<dbReference type="SUPFAM" id="SSF64182">
    <property type="entry name" value="DHH phosphoesterases"/>
    <property type="match status" value="1"/>
</dbReference>
<evidence type="ECO:0000256" key="4">
    <source>
        <dbReference type="ARBA" id="ARBA00022801"/>
    </source>
</evidence>
<evidence type="ECO:0000259" key="7">
    <source>
        <dbReference type="Pfam" id="PF02272"/>
    </source>
</evidence>
<evidence type="ECO:0000259" key="6">
    <source>
        <dbReference type="Pfam" id="PF01368"/>
    </source>
</evidence>
<dbReference type="Pfam" id="PF17768">
    <property type="entry name" value="RecJ_OB"/>
    <property type="match status" value="1"/>
</dbReference>
<proteinExistence type="inferred from homology"/>
<evidence type="ECO:0000256" key="2">
    <source>
        <dbReference type="ARBA" id="ARBA00019841"/>
    </source>
</evidence>
<dbReference type="InterPro" id="IPR001667">
    <property type="entry name" value="DDH_dom"/>
</dbReference>
<protein>
    <recommendedName>
        <fullName evidence="2">Single-stranded-DNA-specific exonuclease RecJ</fullName>
    </recommendedName>
</protein>
<dbReference type="PANTHER" id="PTHR30255:SF2">
    <property type="entry name" value="SINGLE-STRANDED-DNA-SPECIFIC EXONUCLEASE RECJ"/>
    <property type="match status" value="1"/>
</dbReference>
<dbReference type="AlphaFoldDB" id="A0A857N5D3"/>
<dbReference type="InterPro" id="IPR038763">
    <property type="entry name" value="DHH_sf"/>
</dbReference>
<dbReference type="Proteomes" id="UP000463983">
    <property type="component" value="Chromosome"/>
</dbReference>
<evidence type="ECO:0000256" key="5">
    <source>
        <dbReference type="ARBA" id="ARBA00022839"/>
    </source>
</evidence>
<organism evidence="9 10">
    <name type="scientific">Candidatus Chazhemtobacterium aquaticus</name>
    <dbReference type="NCBI Taxonomy" id="2715735"/>
    <lineage>
        <taxon>Bacteria</taxon>
        <taxon>Candidatus Chazhemtobacteraceae</taxon>
        <taxon>Candidatus Chazhemtobacterium</taxon>
    </lineage>
</organism>
<keyword evidence="4" id="KW-0378">Hydrolase</keyword>
<keyword evidence="10" id="KW-1185">Reference proteome</keyword>
<keyword evidence="5 9" id="KW-0269">Exonuclease</keyword>
<evidence type="ECO:0000256" key="1">
    <source>
        <dbReference type="ARBA" id="ARBA00005915"/>
    </source>
</evidence>
<evidence type="ECO:0000256" key="3">
    <source>
        <dbReference type="ARBA" id="ARBA00022722"/>
    </source>
</evidence>
<dbReference type="EMBL" id="CP047901">
    <property type="protein sequence ID" value="QHO63337.1"/>
    <property type="molecule type" value="Genomic_DNA"/>
</dbReference>
<feature type="domain" description="DDH" evidence="6">
    <location>
        <begin position="80"/>
        <end position="197"/>
    </location>
</feature>
<dbReference type="KEGG" id="caqa:MICH65_0356"/>
<dbReference type="InterPro" id="IPR041122">
    <property type="entry name" value="RecJ_OB"/>
</dbReference>
<feature type="domain" description="DHHA1" evidence="7">
    <location>
        <begin position="334"/>
        <end position="421"/>
    </location>
</feature>
<dbReference type="GO" id="GO:0006310">
    <property type="term" value="P:DNA recombination"/>
    <property type="evidence" value="ECO:0007669"/>
    <property type="project" value="InterPro"/>
</dbReference>
<gene>
    <name evidence="9" type="ORF">MICH65_0356</name>
</gene>
<evidence type="ECO:0000313" key="10">
    <source>
        <dbReference type="Proteomes" id="UP000463983"/>
    </source>
</evidence>
<dbReference type="InterPro" id="IPR004610">
    <property type="entry name" value="RecJ"/>
</dbReference>
<dbReference type="PANTHER" id="PTHR30255">
    <property type="entry name" value="SINGLE-STRANDED-DNA-SPECIFIC EXONUCLEASE RECJ"/>
    <property type="match status" value="1"/>
</dbReference>
<comment type="similarity">
    <text evidence="1">Belongs to the RecJ family.</text>
</comment>
<dbReference type="InterPro" id="IPR051673">
    <property type="entry name" value="SSDNA_exonuclease_RecJ"/>
</dbReference>
<dbReference type="GO" id="GO:0008409">
    <property type="term" value="F:5'-3' exonuclease activity"/>
    <property type="evidence" value="ECO:0007669"/>
    <property type="project" value="InterPro"/>
</dbReference>
<dbReference type="InterPro" id="IPR003156">
    <property type="entry name" value="DHHA1_dom"/>
</dbReference>
<dbReference type="NCBIfam" id="TIGR00644">
    <property type="entry name" value="recJ"/>
    <property type="match status" value="1"/>
</dbReference>
<dbReference type="Gene3D" id="3.10.310.30">
    <property type="match status" value="1"/>
</dbReference>
<evidence type="ECO:0000259" key="8">
    <source>
        <dbReference type="Pfam" id="PF17768"/>
    </source>
</evidence>